<dbReference type="OrthoDB" id="3239454at2"/>
<dbReference type="Proteomes" id="UP000029082">
    <property type="component" value="Unassembled WGS sequence"/>
</dbReference>
<dbReference type="eggNOG" id="ENOG5031PXC">
    <property type="taxonomic scope" value="Bacteria"/>
</dbReference>
<gene>
    <name evidence="1" type="ORF">BMON_1134</name>
</gene>
<dbReference type="EMBL" id="JGZE01000013">
    <property type="protein sequence ID" value="KFI76537.1"/>
    <property type="molecule type" value="Genomic_DNA"/>
</dbReference>
<evidence type="ECO:0000313" key="1">
    <source>
        <dbReference type="EMBL" id="KFI76537.1"/>
    </source>
</evidence>
<comment type="caution">
    <text evidence="1">The sequence shown here is derived from an EMBL/GenBank/DDBJ whole genome shotgun (WGS) entry which is preliminary data.</text>
</comment>
<protein>
    <submittedName>
        <fullName evidence="1">Uncharacterized protein</fullName>
    </submittedName>
</protein>
<name>A0A087BZT7_9BIFI</name>
<dbReference type="AlphaFoldDB" id="A0A087BZT7"/>
<proteinExistence type="predicted"/>
<evidence type="ECO:0000313" key="2">
    <source>
        <dbReference type="Proteomes" id="UP000029082"/>
    </source>
</evidence>
<reference evidence="1 2" key="1">
    <citation type="submission" date="2014-03" db="EMBL/GenBank/DDBJ databases">
        <title>Genomics of Bifidobacteria.</title>
        <authorList>
            <person name="Ventura M."/>
            <person name="Milani C."/>
            <person name="Lugli G.A."/>
        </authorList>
    </citation>
    <scope>NUCLEOTIDE SEQUENCE [LARGE SCALE GENOMIC DNA]</scope>
    <source>
        <strain evidence="1 2">DSM 21395</strain>
    </source>
</reference>
<dbReference type="RefSeq" id="WP_033513230.1">
    <property type="nucleotide sequence ID" value="NZ_JDUO01000011.1"/>
</dbReference>
<sequence length="126" mass="14136">MSDTNYATVQPEIDENTPEYPDVHLEALDMKFDLPNLNSADLPIELINVILIVKSKIVLSEEENYHAMAVCLAYFEQMQPNLWNKLRKSGNPLGWLAGIVKTWAIESGLDPKAFTSSSSSKPTRAR</sequence>
<dbReference type="GeneID" id="93094900"/>
<organism evidence="1 2">
    <name type="scientific">Bifidobacterium mongoliense DSM 21395</name>
    <dbReference type="NCBI Taxonomy" id="1437603"/>
    <lineage>
        <taxon>Bacteria</taxon>
        <taxon>Bacillati</taxon>
        <taxon>Actinomycetota</taxon>
        <taxon>Actinomycetes</taxon>
        <taxon>Bifidobacteriales</taxon>
        <taxon>Bifidobacteriaceae</taxon>
        <taxon>Bifidobacterium</taxon>
    </lineage>
</organism>
<accession>A0A087BZT7</accession>
<keyword evidence="2" id="KW-1185">Reference proteome</keyword>
<dbReference type="STRING" id="1437603.GCA_000771525_00356"/>